<comment type="similarity">
    <text evidence="3">Belongs to the EFG1 family.</text>
</comment>
<dbReference type="Pfam" id="PF10153">
    <property type="entry name" value="Efg1"/>
    <property type="match status" value="1"/>
</dbReference>
<keyword evidence="8" id="KW-0539">Nucleus</keyword>
<name>A0ABR4GS94_9EURO</name>
<keyword evidence="11" id="KW-1185">Reference proteome</keyword>
<proteinExistence type="inferred from homology"/>
<protein>
    <recommendedName>
        <fullName evidence="4">rRNA-processing protein EFG1</fullName>
    </recommendedName>
    <alternativeName>
        <fullName evidence="5">rRNA-processing protein efg1</fullName>
    </alternativeName>
</protein>
<accession>A0ABR4GS94</accession>
<reference evidence="10 11" key="1">
    <citation type="submission" date="2024-07" db="EMBL/GenBank/DDBJ databases">
        <title>Section-level genome sequencing and comparative genomics of Aspergillus sections Usti and Cavernicolus.</title>
        <authorList>
            <consortium name="Lawrence Berkeley National Laboratory"/>
            <person name="Nybo J.L."/>
            <person name="Vesth T.C."/>
            <person name="Theobald S."/>
            <person name="Frisvad J.C."/>
            <person name="Larsen T.O."/>
            <person name="Kjaerboelling I."/>
            <person name="Rothschild-Mancinelli K."/>
            <person name="Lyhne E.K."/>
            <person name="Kogle M.E."/>
            <person name="Barry K."/>
            <person name="Clum A."/>
            <person name="Na H."/>
            <person name="Ledsgaard L."/>
            <person name="Lin J."/>
            <person name="Lipzen A."/>
            <person name="Kuo A."/>
            <person name="Riley R."/>
            <person name="Mondo S."/>
            <person name="Labutti K."/>
            <person name="Haridas S."/>
            <person name="Pangalinan J."/>
            <person name="Salamov A.A."/>
            <person name="Simmons B.A."/>
            <person name="Magnuson J.K."/>
            <person name="Chen J."/>
            <person name="Drula E."/>
            <person name="Henrissat B."/>
            <person name="Wiebenga A."/>
            <person name="Lubbers R.J."/>
            <person name="Gomes A.C."/>
            <person name="Makela M.R."/>
            <person name="Stajich J."/>
            <person name="Grigoriev I.V."/>
            <person name="Mortensen U.H."/>
            <person name="De Vries R.P."/>
            <person name="Baker S.E."/>
            <person name="Andersen M.R."/>
        </authorList>
    </citation>
    <scope>NUCLEOTIDE SEQUENCE [LARGE SCALE GENOMIC DNA]</scope>
    <source>
        <strain evidence="10 11">CBS 209.92</strain>
    </source>
</reference>
<evidence type="ECO:0000256" key="4">
    <source>
        <dbReference type="ARBA" id="ARBA00018689"/>
    </source>
</evidence>
<evidence type="ECO:0000256" key="3">
    <source>
        <dbReference type="ARBA" id="ARBA00006916"/>
    </source>
</evidence>
<dbReference type="Proteomes" id="UP001610563">
    <property type="component" value="Unassembled WGS sequence"/>
</dbReference>
<sequence>MPKDPTTASTPSKRKSPYPSSSSNKHKKTTAITRNPDEQPAQTSINDLKRRIRDVKRLLNKPDLPADKRIIQERALKGYEKELADEEGRRERSKIIKKYHFVRFLDRKTATKELNRLTRQHDELAQSDTTQVDAKANKKKLAKLAARIHNAKVNLNYTIYYPLTEKYISIYAEKKQKKKGNEQDVDDDQSAGEQDEANADGPGAAERAAMWRVVEKCMGEGTLDLLREGKLNANGEKKSKTERSDTSDTVPRFDAGGKKGSKKFDKSNVNSGEVDTRKERSTKHAPPPQEEDNESDGGFFEM</sequence>
<evidence type="ECO:0000256" key="7">
    <source>
        <dbReference type="ARBA" id="ARBA00023054"/>
    </source>
</evidence>
<comment type="caution">
    <text evidence="10">The sequence shown here is derived from an EMBL/GenBank/DDBJ whole genome shotgun (WGS) entry which is preliminary data.</text>
</comment>
<evidence type="ECO:0000313" key="11">
    <source>
        <dbReference type="Proteomes" id="UP001610563"/>
    </source>
</evidence>
<comment type="function">
    <text evidence="1">Involved in rRNA processing.</text>
</comment>
<comment type="subcellular location">
    <subcellularLocation>
        <location evidence="2">Nucleus</location>
        <location evidence="2">Nucleolus</location>
    </subcellularLocation>
</comment>
<organism evidence="10 11">
    <name type="scientific">Aspergillus keveii</name>
    <dbReference type="NCBI Taxonomy" id="714993"/>
    <lineage>
        <taxon>Eukaryota</taxon>
        <taxon>Fungi</taxon>
        <taxon>Dikarya</taxon>
        <taxon>Ascomycota</taxon>
        <taxon>Pezizomycotina</taxon>
        <taxon>Eurotiomycetes</taxon>
        <taxon>Eurotiomycetidae</taxon>
        <taxon>Eurotiales</taxon>
        <taxon>Aspergillaceae</taxon>
        <taxon>Aspergillus</taxon>
        <taxon>Aspergillus subgen. Nidulantes</taxon>
    </lineage>
</organism>
<evidence type="ECO:0000256" key="8">
    <source>
        <dbReference type="ARBA" id="ARBA00023242"/>
    </source>
</evidence>
<dbReference type="PANTHER" id="PTHR33911">
    <property type="entry name" value="RRNA-PROCESSING PROTEIN EFG1"/>
    <property type="match status" value="1"/>
</dbReference>
<feature type="compositionally biased region" description="Basic and acidic residues" evidence="9">
    <location>
        <begin position="229"/>
        <end position="246"/>
    </location>
</feature>
<evidence type="ECO:0000256" key="5">
    <source>
        <dbReference type="ARBA" id="ARBA00019827"/>
    </source>
</evidence>
<evidence type="ECO:0000256" key="1">
    <source>
        <dbReference type="ARBA" id="ARBA00002773"/>
    </source>
</evidence>
<evidence type="ECO:0000313" key="10">
    <source>
        <dbReference type="EMBL" id="KAL2801345.1"/>
    </source>
</evidence>
<feature type="region of interest" description="Disordered" evidence="9">
    <location>
        <begin position="175"/>
        <end position="204"/>
    </location>
</feature>
<dbReference type="InterPro" id="IPR050786">
    <property type="entry name" value="EFG1_rRNA-proc"/>
</dbReference>
<dbReference type="InterPro" id="IPR019310">
    <property type="entry name" value="Efg1"/>
</dbReference>
<gene>
    <name evidence="10" type="ORF">BJX66DRAFT_7857</name>
</gene>
<dbReference type="EMBL" id="JBFTWV010000001">
    <property type="protein sequence ID" value="KAL2801345.1"/>
    <property type="molecule type" value="Genomic_DNA"/>
</dbReference>
<feature type="compositionally biased region" description="Acidic residues" evidence="9">
    <location>
        <begin position="183"/>
        <end position="198"/>
    </location>
</feature>
<feature type="region of interest" description="Disordered" evidence="9">
    <location>
        <begin position="229"/>
        <end position="302"/>
    </location>
</feature>
<evidence type="ECO:0000256" key="2">
    <source>
        <dbReference type="ARBA" id="ARBA00004604"/>
    </source>
</evidence>
<evidence type="ECO:0000256" key="6">
    <source>
        <dbReference type="ARBA" id="ARBA00022552"/>
    </source>
</evidence>
<feature type="region of interest" description="Disordered" evidence="9">
    <location>
        <begin position="1"/>
        <end position="49"/>
    </location>
</feature>
<evidence type="ECO:0000256" key="9">
    <source>
        <dbReference type="SAM" id="MobiDB-lite"/>
    </source>
</evidence>
<keyword evidence="7" id="KW-0175">Coiled coil</keyword>
<keyword evidence="6" id="KW-0698">rRNA processing</keyword>
<dbReference type="PANTHER" id="PTHR33911:SF1">
    <property type="entry name" value="RRNA-PROCESSING PROTEIN EFG1"/>
    <property type="match status" value="1"/>
</dbReference>